<organism evidence="11 12">
    <name type="scientific">Iocasia fonsfrigidae</name>
    <dbReference type="NCBI Taxonomy" id="2682810"/>
    <lineage>
        <taxon>Bacteria</taxon>
        <taxon>Bacillati</taxon>
        <taxon>Bacillota</taxon>
        <taxon>Clostridia</taxon>
        <taxon>Halanaerobiales</taxon>
        <taxon>Halanaerobiaceae</taxon>
        <taxon>Iocasia</taxon>
    </lineage>
</organism>
<keyword evidence="12" id="KW-1185">Reference proteome</keyword>
<evidence type="ECO:0000256" key="1">
    <source>
        <dbReference type="ARBA" id="ARBA00022722"/>
    </source>
</evidence>
<dbReference type="RefSeq" id="WP_230867541.1">
    <property type="nucleotide sequence ID" value="NZ_CP046640.1"/>
</dbReference>
<evidence type="ECO:0000259" key="10">
    <source>
        <dbReference type="Pfam" id="PF01930"/>
    </source>
</evidence>
<dbReference type="Gene3D" id="3.90.320.10">
    <property type="match status" value="1"/>
</dbReference>
<comment type="function">
    <text evidence="9">CRISPR (clustered regularly interspaced short palindromic repeat) is an adaptive immune system that provides protection against mobile genetic elements (viruses, transposable elements and conjugative plasmids). CRISPR clusters contain sequences complementary to antecedent mobile elements and target invading nucleic acids. CRISPR clusters are transcribed and processed into CRISPR RNA (crRNA).</text>
</comment>
<keyword evidence="7 9" id="KW-0051">Antiviral defense</keyword>
<comment type="cofactor">
    <cofactor evidence="9">
        <name>iron-sulfur cluster</name>
        <dbReference type="ChEBI" id="CHEBI:30408"/>
    </cofactor>
</comment>
<proteinExistence type="inferred from homology"/>
<reference evidence="11" key="1">
    <citation type="submission" date="2019-12" db="EMBL/GenBank/DDBJ databases">
        <authorList>
            <person name="zhang j."/>
            <person name="sun C.M."/>
        </authorList>
    </citation>
    <scope>NUCLEOTIDE SEQUENCE</scope>
    <source>
        <strain evidence="11">NS-1</strain>
    </source>
</reference>
<protein>
    <recommendedName>
        <fullName evidence="9">CRISPR-associated exonuclease Cas4</fullName>
        <ecNumber evidence="9">3.1.12.1</ecNumber>
    </recommendedName>
</protein>
<feature type="domain" description="DUF83" evidence="10">
    <location>
        <begin position="9"/>
        <end position="165"/>
    </location>
</feature>
<dbReference type="InterPro" id="IPR013343">
    <property type="entry name" value="CRISPR-assoc_prot_Cas4"/>
</dbReference>
<dbReference type="GO" id="GO:0051536">
    <property type="term" value="F:iron-sulfur cluster binding"/>
    <property type="evidence" value="ECO:0007669"/>
    <property type="project" value="UniProtKB-KW"/>
</dbReference>
<dbReference type="Proteomes" id="UP000665020">
    <property type="component" value="Chromosome"/>
</dbReference>
<dbReference type="EC" id="3.1.12.1" evidence="9"/>
<dbReference type="InterPro" id="IPR022765">
    <property type="entry name" value="Dna2/Cas4_DUF83"/>
</dbReference>
<evidence type="ECO:0000256" key="2">
    <source>
        <dbReference type="ARBA" id="ARBA00022723"/>
    </source>
</evidence>
<dbReference type="InterPro" id="IPR011604">
    <property type="entry name" value="PDDEXK-like_dom_sf"/>
</dbReference>
<keyword evidence="4 9" id="KW-0269">Exonuclease</keyword>
<comment type="similarity">
    <text evidence="9">Belongs to the CRISPR-associated exonuclease Cas4 family.</text>
</comment>
<evidence type="ECO:0000256" key="7">
    <source>
        <dbReference type="ARBA" id="ARBA00023118"/>
    </source>
</evidence>
<evidence type="ECO:0000256" key="6">
    <source>
        <dbReference type="ARBA" id="ARBA00023014"/>
    </source>
</evidence>
<evidence type="ECO:0000313" key="12">
    <source>
        <dbReference type="Proteomes" id="UP000665020"/>
    </source>
</evidence>
<keyword evidence="1 9" id="KW-0540">Nuclease</keyword>
<keyword evidence="6 9" id="KW-0411">Iron-sulfur</keyword>
<keyword evidence="5 9" id="KW-0408">Iron</keyword>
<dbReference type="NCBIfam" id="TIGR00372">
    <property type="entry name" value="cas4"/>
    <property type="match status" value="1"/>
</dbReference>
<keyword evidence="8 9" id="KW-0464">Manganese</keyword>
<evidence type="ECO:0000256" key="9">
    <source>
        <dbReference type="RuleBase" id="RU365022"/>
    </source>
</evidence>
<evidence type="ECO:0000256" key="3">
    <source>
        <dbReference type="ARBA" id="ARBA00022801"/>
    </source>
</evidence>
<dbReference type="GO" id="GO:0051607">
    <property type="term" value="P:defense response to virus"/>
    <property type="evidence" value="ECO:0007669"/>
    <property type="project" value="UniProtKB-KW"/>
</dbReference>
<name>A0A8A7KGC7_9FIRM</name>
<keyword evidence="2 9" id="KW-0479">Metal-binding</keyword>
<gene>
    <name evidence="11" type="primary">cas4</name>
    <name evidence="11" type="ORF">GM661_14865</name>
</gene>
<comment type="cofactor">
    <cofactor evidence="9">
        <name>Mg(2+)</name>
        <dbReference type="ChEBI" id="CHEBI:18420"/>
    </cofactor>
    <cofactor evidence="9">
        <name>Mn(2+)</name>
        <dbReference type="ChEBI" id="CHEBI:29035"/>
    </cofactor>
    <text evidence="9">Mg(2+) or Mn(2+) required for ssDNA cleavage activity.</text>
</comment>
<dbReference type="GO" id="GO:0004527">
    <property type="term" value="F:exonuclease activity"/>
    <property type="evidence" value="ECO:0007669"/>
    <property type="project" value="UniProtKB-KW"/>
</dbReference>
<dbReference type="AlphaFoldDB" id="A0A8A7KGC7"/>
<accession>A0A8A7KGC7</accession>
<sequence>MELKTASIQGVKLNYYYICKRKLWLFAKGISMEHNSDRVLSGKVIHENSYPRMKKREVLIDGLVKLDIVDGDYIREVKISSKMSKADRMQLLYYLYYLKEKGVEKKGLINYVKERRVEEIELTEDDELEIEKAVKGIEQVLQLKSPPEVINARICKKCAYYLFCYVEEED</sequence>
<dbReference type="EMBL" id="CP046640">
    <property type="protein sequence ID" value="QTL99145.1"/>
    <property type="molecule type" value="Genomic_DNA"/>
</dbReference>
<keyword evidence="3 9" id="KW-0378">Hydrolase</keyword>
<dbReference type="PANTHER" id="PTHR37168">
    <property type="entry name" value="CRISPR-ASSOCIATED EXONUCLEASE CAS4"/>
    <property type="match status" value="1"/>
</dbReference>
<dbReference type="PANTHER" id="PTHR37168:SF1">
    <property type="entry name" value="CRISPR-ASSOCIATED EXONUCLEASE CAS4"/>
    <property type="match status" value="1"/>
</dbReference>
<dbReference type="Pfam" id="PF01930">
    <property type="entry name" value="Cas_Cas4"/>
    <property type="match status" value="1"/>
</dbReference>
<dbReference type="KEGG" id="ifn:GM661_14865"/>
<evidence type="ECO:0000313" key="11">
    <source>
        <dbReference type="EMBL" id="QTL99145.1"/>
    </source>
</evidence>
<dbReference type="GO" id="GO:0046872">
    <property type="term" value="F:metal ion binding"/>
    <property type="evidence" value="ECO:0007669"/>
    <property type="project" value="UniProtKB-KW"/>
</dbReference>
<evidence type="ECO:0000256" key="5">
    <source>
        <dbReference type="ARBA" id="ARBA00023004"/>
    </source>
</evidence>
<evidence type="ECO:0000256" key="4">
    <source>
        <dbReference type="ARBA" id="ARBA00022839"/>
    </source>
</evidence>
<evidence type="ECO:0000256" key="8">
    <source>
        <dbReference type="ARBA" id="ARBA00023211"/>
    </source>
</evidence>